<dbReference type="GO" id="GO:0006421">
    <property type="term" value="P:asparaginyl-tRNA aminoacylation"/>
    <property type="evidence" value="ECO:0007669"/>
    <property type="project" value="EnsemblFungi"/>
</dbReference>
<dbReference type="Gene3D" id="3.30.1910.20">
    <property type="entry name" value="asparaginyl-tRNA synthetase, N-terminal domain"/>
    <property type="match status" value="1"/>
</dbReference>
<dbReference type="CDD" id="cd00776">
    <property type="entry name" value="AsxRS_core"/>
    <property type="match status" value="1"/>
</dbReference>
<dbReference type="SUPFAM" id="SSF50249">
    <property type="entry name" value="Nucleic acid-binding proteins"/>
    <property type="match status" value="1"/>
</dbReference>
<dbReference type="Gene3D" id="2.40.50.140">
    <property type="entry name" value="Nucleic acid-binding proteins"/>
    <property type="match status" value="1"/>
</dbReference>
<comment type="catalytic activity">
    <reaction evidence="12">
        <text>tRNA(Asn) + L-asparagine + ATP = L-asparaginyl-tRNA(Asn) + AMP + diphosphate + H(+)</text>
        <dbReference type="Rhea" id="RHEA:11180"/>
        <dbReference type="Rhea" id="RHEA-COMP:9659"/>
        <dbReference type="Rhea" id="RHEA-COMP:9674"/>
        <dbReference type="ChEBI" id="CHEBI:15378"/>
        <dbReference type="ChEBI" id="CHEBI:30616"/>
        <dbReference type="ChEBI" id="CHEBI:33019"/>
        <dbReference type="ChEBI" id="CHEBI:58048"/>
        <dbReference type="ChEBI" id="CHEBI:78442"/>
        <dbReference type="ChEBI" id="CHEBI:78515"/>
        <dbReference type="ChEBI" id="CHEBI:456215"/>
        <dbReference type="EC" id="6.1.1.22"/>
    </reaction>
</comment>
<evidence type="ECO:0000256" key="11">
    <source>
        <dbReference type="ARBA" id="ARBA00039867"/>
    </source>
</evidence>
<dbReference type="InterPro" id="IPR004522">
    <property type="entry name" value="Asn-tRNA-ligase"/>
</dbReference>
<keyword evidence="8" id="KW-0648">Protein biosynthesis</keyword>
<comment type="similarity">
    <text evidence="2">Belongs to the class-II aminoacyl-tRNA synthetase family.</text>
</comment>
<evidence type="ECO:0000256" key="3">
    <source>
        <dbReference type="ARBA" id="ARBA00012816"/>
    </source>
</evidence>
<dbReference type="PROSITE" id="PS50862">
    <property type="entry name" value="AA_TRNA_LIGASE_II"/>
    <property type="match status" value="1"/>
</dbReference>
<dbReference type="PANTHER" id="PTHR22594">
    <property type="entry name" value="ASPARTYL/LYSYL-TRNA SYNTHETASE"/>
    <property type="match status" value="1"/>
</dbReference>
<evidence type="ECO:0000256" key="7">
    <source>
        <dbReference type="ARBA" id="ARBA00022840"/>
    </source>
</evidence>
<sequence length="565" mass="63739">MASQISEAAEKLAITETVYVDELTGTDEGAGTEASPLKTVLKALETHGENVKVVVKKDAEGYKDVSGAALKKAKKTLVEQQRKLKKQEEQKQKQDEELKKKAAEEAKALEHAKSIVLTQDTSLPKAEKIKIRQGVESRGKRVKVSGWVHRLRVQGKDMMFVILRDGSGYLQCVLTGELCHTFDAITLTTESTITVYGVINALPEGKKAPDNHELVVDYWELVGKAPDGEEAFNSKVTPDADPSYLLDNRHLVLRGETSSAVLKARAEVIKAFRAHYDSRGYTEVTPPCMVQTQVEGGSTLFEFNYYGQNAYLTQSSQLYLETCLPALGDVFCLAESYRAEKSHTRRHLSEYSHLEAEMVFLSFEDMLDCIEDLICDVIDRIMAHEPTRQLVEQLNPGFQPPARPFLRMDYADAIKYLKDNDIKKEDGSYYQYGEDIPEAPERAMTDKINRPILLCRFPADIKAFYMQKCADDRSVTESVDVLMPNVGEIVGGSMRMNDMNELLEAYKKEGIDPSPYYWYTDQRKYGTSPHGGYGLGVERFLAWLLNRYTVRDCSLYPRFTGRCTP</sequence>
<keyword evidence="9" id="KW-0030">Aminoacyl-tRNA synthetase</keyword>
<dbReference type="STRING" id="90262.A0A1X2IB89"/>
<dbReference type="InterPro" id="IPR045864">
    <property type="entry name" value="aa-tRNA-synth_II/BPL/LPL"/>
</dbReference>
<evidence type="ECO:0000256" key="6">
    <source>
        <dbReference type="ARBA" id="ARBA00022741"/>
    </source>
</evidence>
<feature type="region of interest" description="Disordered" evidence="13">
    <location>
        <begin position="84"/>
        <end position="103"/>
    </location>
</feature>
<keyword evidence="16" id="KW-1185">Reference proteome</keyword>
<comment type="subcellular location">
    <subcellularLocation>
        <location evidence="1">Cytoplasm</location>
    </subcellularLocation>
</comment>
<dbReference type="OrthoDB" id="1931232at2759"/>
<dbReference type="Proteomes" id="UP000193560">
    <property type="component" value="Unassembled WGS sequence"/>
</dbReference>
<keyword evidence="7" id="KW-0067">ATP-binding</keyword>
<comment type="caution">
    <text evidence="15">The sequence shown here is derived from an EMBL/GenBank/DDBJ whole genome shotgun (WGS) entry which is preliminary data.</text>
</comment>
<evidence type="ECO:0000259" key="14">
    <source>
        <dbReference type="PROSITE" id="PS50862"/>
    </source>
</evidence>
<dbReference type="InterPro" id="IPR012340">
    <property type="entry name" value="NA-bd_OB-fold"/>
</dbReference>
<proteinExistence type="inferred from homology"/>
<dbReference type="InterPro" id="IPR004364">
    <property type="entry name" value="Aa-tRNA-synt_II"/>
</dbReference>
<dbReference type="InterPro" id="IPR002312">
    <property type="entry name" value="Asp/Asn-tRNA-synth_IIb"/>
</dbReference>
<evidence type="ECO:0000256" key="9">
    <source>
        <dbReference type="ARBA" id="ARBA00023146"/>
    </source>
</evidence>
<dbReference type="EC" id="6.1.1.22" evidence="3"/>
<dbReference type="InterPro" id="IPR006195">
    <property type="entry name" value="aa-tRNA-synth_II"/>
</dbReference>
<feature type="domain" description="Aminoacyl-transfer RNA synthetases class-II family profile" evidence="14">
    <location>
        <begin position="265"/>
        <end position="557"/>
    </location>
</feature>
<evidence type="ECO:0000256" key="8">
    <source>
        <dbReference type="ARBA" id="ARBA00022917"/>
    </source>
</evidence>
<accession>A0A1X2IB89</accession>
<dbReference type="NCBIfam" id="TIGR00457">
    <property type="entry name" value="asnS"/>
    <property type="match status" value="1"/>
</dbReference>
<dbReference type="CDD" id="cd04323">
    <property type="entry name" value="AsnRS_cyto_like_N"/>
    <property type="match status" value="1"/>
</dbReference>
<keyword evidence="5" id="KW-0436">Ligase</keyword>
<dbReference type="FunFam" id="2.40.50.140:FF:000151">
    <property type="entry name" value="Asparagine--tRNA ligase, cytoplasmic"/>
    <property type="match status" value="1"/>
</dbReference>
<dbReference type="Gene3D" id="3.30.930.10">
    <property type="entry name" value="Bira Bifunctional Protein, Domain 2"/>
    <property type="match status" value="1"/>
</dbReference>
<keyword evidence="4" id="KW-0963">Cytoplasm</keyword>
<dbReference type="Pfam" id="PF20917">
    <property type="entry name" value="AsnRS_N"/>
    <property type="match status" value="1"/>
</dbReference>
<evidence type="ECO:0000256" key="10">
    <source>
        <dbReference type="ARBA" id="ARBA00029886"/>
    </source>
</evidence>
<protein>
    <recommendedName>
        <fullName evidence="11">Asparagine--tRNA ligase, cytoplasmic</fullName>
        <ecNumber evidence="3">6.1.1.22</ecNumber>
    </recommendedName>
    <alternativeName>
        <fullName evidence="10">Asparaginyl-tRNA synthetase</fullName>
    </alternativeName>
</protein>
<dbReference type="Pfam" id="PF01336">
    <property type="entry name" value="tRNA_anti-codon"/>
    <property type="match status" value="1"/>
</dbReference>
<dbReference type="GO" id="GO:0005737">
    <property type="term" value="C:cytoplasm"/>
    <property type="evidence" value="ECO:0007669"/>
    <property type="project" value="UniProtKB-SubCell"/>
</dbReference>
<dbReference type="GO" id="GO:0004816">
    <property type="term" value="F:asparagine-tRNA ligase activity"/>
    <property type="evidence" value="ECO:0007669"/>
    <property type="project" value="UniProtKB-EC"/>
</dbReference>
<dbReference type="GO" id="GO:0005524">
    <property type="term" value="F:ATP binding"/>
    <property type="evidence" value="ECO:0007669"/>
    <property type="project" value="UniProtKB-KW"/>
</dbReference>
<gene>
    <name evidence="15" type="ORF">BCR42DRAFT_419366</name>
</gene>
<dbReference type="EMBL" id="MCGE01000017">
    <property type="protein sequence ID" value="ORZ13190.1"/>
    <property type="molecule type" value="Genomic_DNA"/>
</dbReference>
<organism evidence="15 16">
    <name type="scientific">Absidia repens</name>
    <dbReference type="NCBI Taxonomy" id="90262"/>
    <lineage>
        <taxon>Eukaryota</taxon>
        <taxon>Fungi</taxon>
        <taxon>Fungi incertae sedis</taxon>
        <taxon>Mucoromycota</taxon>
        <taxon>Mucoromycotina</taxon>
        <taxon>Mucoromycetes</taxon>
        <taxon>Mucorales</taxon>
        <taxon>Cunninghamellaceae</taxon>
        <taxon>Absidia</taxon>
    </lineage>
</organism>
<dbReference type="PRINTS" id="PR01042">
    <property type="entry name" value="TRNASYNTHASP"/>
</dbReference>
<reference evidence="15 16" key="1">
    <citation type="submission" date="2016-07" db="EMBL/GenBank/DDBJ databases">
        <title>Pervasive Adenine N6-methylation of Active Genes in Fungi.</title>
        <authorList>
            <consortium name="DOE Joint Genome Institute"/>
            <person name="Mondo S.J."/>
            <person name="Dannebaum R.O."/>
            <person name="Kuo R.C."/>
            <person name="Labutti K."/>
            <person name="Haridas S."/>
            <person name="Kuo A."/>
            <person name="Salamov A."/>
            <person name="Ahrendt S.R."/>
            <person name="Lipzen A."/>
            <person name="Sullivan W."/>
            <person name="Andreopoulos W.B."/>
            <person name="Clum A."/>
            <person name="Lindquist E."/>
            <person name="Daum C."/>
            <person name="Ramamoorthy G.K."/>
            <person name="Gryganskyi A."/>
            <person name="Culley D."/>
            <person name="Magnuson J.K."/>
            <person name="James T.Y."/>
            <person name="O'Malley M.A."/>
            <person name="Stajich J.E."/>
            <person name="Spatafora J.W."/>
            <person name="Visel A."/>
            <person name="Grigoriev I.V."/>
        </authorList>
    </citation>
    <scope>NUCLEOTIDE SEQUENCE [LARGE SCALE GENOMIC DNA]</scope>
    <source>
        <strain evidence="15 16">NRRL 1336</strain>
    </source>
</reference>
<evidence type="ECO:0000256" key="2">
    <source>
        <dbReference type="ARBA" id="ARBA00008226"/>
    </source>
</evidence>
<dbReference type="FunFam" id="3.30.930.10:FF:000040">
    <property type="entry name" value="Asparagine--tRNA ligase, cytoplasmic"/>
    <property type="match status" value="1"/>
</dbReference>
<dbReference type="InterPro" id="IPR048952">
    <property type="entry name" value="AsnRS_N"/>
</dbReference>
<evidence type="ECO:0000256" key="4">
    <source>
        <dbReference type="ARBA" id="ARBA00022490"/>
    </source>
</evidence>
<dbReference type="GO" id="GO:1990825">
    <property type="term" value="F:sequence-specific mRNA binding"/>
    <property type="evidence" value="ECO:0007669"/>
    <property type="project" value="EnsemblFungi"/>
</dbReference>
<dbReference type="PANTHER" id="PTHR22594:SF16">
    <property type="entry name" value="ASPARAGINE--TRNA LIGASE, CYTOPLASMIC"/>
    <property type="match status" value="1"/>
</dbReference>
<name>A0A1X2IB89_9FUNG</name>
<evidence type="ECO:0000256" key="12">
    <source>
        <dbReference type="ARBA" id="ARBA00047844"/>
    </source>
</evidence>
<dbReference type="InterPro" id="IPR004365">
    <property type="entry name" value="NA-bd_OB_tRNA"/>
</dbReference>
<keyword evidence="6" id="KW-0547">Nucleotide-binding</keyword>
<evidence type="ECO:0000313" key="15">
    <source>
        <dbReference type="EMBL" id="ORZ13190.1"/>
    </source>
</evidence>
<evidence type="ECO:0000256" key="13">
    <source>
        <dbReference type="SAM" id="MobiDB-lite"/>
    </source>
</evidence>
<evidence type="ECO:0000313" key="16">
    <source>
        <dbReference type="Proteomes" id="UP000193560"/>
    </source>
</evidence>
<evidence type="ECO:0000256" key="1">
    <source>
        <dbReference type="ARBA" id="ARBA00004496"/>
    </source>
</evidence>
<dbReference type="Pfam" id="PF00152">
    <property type="entry name" value="tRNA-synt_2"/>
    <property type="match status" value="1"/>
</dbReference>
<dbReference type="AlphaFoldDB" id="A0A1X2IB89"/>
<dbReference type="SUPFAM" id="SSF55681">
    <property type="entry name" value="Class II aaRS and biotin synthetases"/>
    <property type="match status" value="1"/>
</dbReference>
<evidence type="ECO:0000256" key="5">
    <source>
        <dbReference type="ARBA" id="ARBA00022598"/>
    </source>
</evidence>